<dbReference type="SUPFAM" id="SSF48371">
    <property type="entry name" value="ARM repeat"/>
    <property type="match status" value="1"/>
</dbReference>
<comment type="caution">
    <text evidence="1">The sequence shown here is derived from an EMBL/GenBank/DDBJ whole genome shotgun (WGS) entry which is preliminary data.</text>
</comment>
<reference evidence="1 2" key="1">
    <citation type="submission" date="2019-03" db="EMBL/GenBank/DDBJ databases">
        <title>Flavobacterium LB-D12 sp. nov., isolated from arctic soil.</title>
        <authorList>
            <person name="Chaudhary D.K."/>
        </authorList>
    </citation>
    <scope>NUCLEOTIDE SEQUENCE [LARGE SCALE GENOMIC DNA]</scope>
    <source>
        <strain evidence="1 2">LB-D12</strain>
    </source>
</reference>
<dbReference type="EMBL" id="SMFN01000031">
    <property type="protein sequence ID" value="TDE00291.1"/>
    <property type="molecule type" value="Genomic_DNA"/>
</dbReference>
<dbReference type="RefSeq" id="WP_132067510.1">
    <property type="nucleotide sequence ID" value="NZ_SMFN01000031.1"/>
</dbReference>
<gene>
    <name evidence="1" type="ORF">E0F91_16615</name>
</gene>
<evidence type="ECO:0000313" key="2">
    <source>
        <dbReference type="Proteomes" id="UP000294644"/>
    </source>
</evidence>
<dbReference type="OrthoDB" id="1287734at2"/>
<dbReference type="InterPro" id="IPR016024">
    <property type="entry name" value="ARM-type_fold"/>
</dbReference>
<organism evidence="1 2">
    <name type="scientific">Flavobacterium sandaracinum</name>
    <dbReference type="NCBI Taxonomy" id="2541733"/>
    <lineage>
        <taxon>Bacteria</taxon>
        <taxon>Pseudomonadati</taxon>
        <taxon>Bacteroidota</taxon>
        <taxon>Flavobacteriia</taxon>
        <taxon>Flavobacteriales</taxon>
        <taxon>Flavobacteriaceae</taxon>
        <taxon>Flavobacterium</taxon>
    </lineage>
</organism>
<protein>
    <submittedName>
        <fullName evidence="1">Uncharacterized protein</fullName>
    </submittedName>
</protein>
<dbReference type="Proteomes" id="UP000294644">
    <property type="component" value="Unassembled WGS sequence"/>
</dbReference>
<evidence type="ECO:0000313" key="1">
    <source>
        <dbReference type="EMBL" id="TDE00291.1"/>
    </source>
</evidence>
<dbReference type="AlphaFoldDB" id="A0A4R5CNI3"/>
<accession>A0A4R5CNI3</accession>
<name>A0A4R5CNI3_9FLAO</name>
<proteinExistence type="predicted"/>
<keyword evidence="2" id="KW-1185">Reference proteome</keyword>
<sequence>MDKNVLLGTDFSKIIFLDNFYVNVDVENEDGSAVLDFLKEIINTTENTYIKRAACKIICELTAVNIIKNRYSSLGVLFDFLSSNTNELIDIALKQLPFFIELLTSEIEHKVIDLTDHDNGDISSQAYLFLGIKTFFFSTSKNDFPNFISTISEAEKYFLAAENVMDNRDDAWFYIILIQLTKALLSNDQEGVETMITELYKNLQVRALYEIDVTGLELEYLIFQMFDSLNRNYKIAIRSQEWLDIRHETQMILEASMEIDKLKLHNSKFNNITKKIIEESVSKIESNIYNFHLYGEHKRLIALHSQSDKRLADFIDSILQSLPDQDNGTIDDNEVLAMLVVFMGAEGGLEIYNKIQKKELSFAKAIGQFIKNNYNSNLSIRTGSLAGEEIFNVLMREIDTVLPKYSKEKRKTFSAVLEEVIRYCQATFVGNEKKRFPFLYSTSAKGKGTKASEQDLQDSMILYFEHSNIADGFEHEKSKFVDGGRVDIVYKKDILTVPIELKKSLSRPDKDMLEENYIAQAQTYTAGYDQLGIFVLLEMSDKSKEPMANFKDWFKIHHLRPSTGQEVSFPDYIISVVIPGNRTSPSSKSTYK</sequence>